<accession>A0AAX4H4H1</accession>
<dbReference type="InterPro" id="IPR036259">
    <property type="entry name" value="MFS_trans_sf"/>
</dbReference>
<dbReference type="GO" id="GO:0022857">
    <property type="term" value="F:transmembrane transporter activity"/>
    <property type="evidence" value="ECO:0007669"/>
    <property type="project" value="InterPro"/>
</dbReference>
<evidence type="ECO:0000256" key="3">
    <source>
        <dbReference type="ARBA" id="ARBA00022989"/>
    </source>
</evidence>
<feature type="transmembrane region" description="Helical" evidence="5">
    <location>
        <begin position="7"/>
        <end position="26"/>
    </location>
</feature>
<evidence type="ECO:0000256" key="2">
    <source>
        <dbReference type="ARBA" id="ARBA00022692"/>
    </source>
</evidence>
<dbReference type="Gene3D" id="1.20.1250.20">
    <property type="entry name" value="MFS general substrate transporter like domains"/>
    <property type="match status" value="1"/>
</dbReference>
<evidence type="ECO:0000256" key="1">
    <source>
        <dbReference type="ARBA" id="ARBA00004141"/>
    </source>
</evidence>
<sequence length="474" mass="51568">MVLSRKLGVLVSSTLMGLICGTLYVYSSYSPQLAQRLGYSATNASVVALAGNLAVALTGPFAGVVVDKRGYSIPLFMGAAGLLVGYLGLRAQYIALHGVVFVLAACLFLAGCGLTCLFLVCLKCCAVTFPQQRGMATALPSAMYGLLAMFYSVVASSYYAGDTQGFLLFLPVSVAVIFTVCAPLIIMSEPRRLAATPRVVLVLQPIELKPMGSPVVPPGRNSAYDTVGHTHEPQLLLSPRFWLLFVITGAMASIGQMYIYSVGYMVKALIASQYDVAGDLERFPEIEPFLQNEQLFQVAILSFANCSGRLIAGFLGDFVRQKLRKPRSWLLFIPGVGFTIAQFMAHSISDYHKLKYVSVLSGSMYGFTFCILPIIVGDVFGIEDFSRNWGLLGLAPLIPSNLFTTLFGVIYDFNSFTTEFGLHLCLLGKHCYELVFRMSLAVAIVALVVVFIFNFADSYLSSRTIFGQRLLVHA</sequence>
<dbReference type="EMBL" id="CP138894">
    <property type="protein sequence ID" value="WPK23423.1"/>
    <property type="molecule type" value="Genomic_DNA"/>
</dbReference>
<feature type="transmembrane region" description="Helical" evidence="5">
    <location>
        <begin position="241"/>
        <end position="260"/>
    </location>
</feature>
<evidence type="ECO:0000313" key="6">
    <source>
        <dbReference type="EMBL" id="WPK23423.1"/>
    </source>
</evidence>
<keyword evidence="2 5" id="KW-0812">Transmembrane</keyword>
<reference evidence="6 7" key="1">
    <citation type="submission" date="2023-10" db="EMBL/GenBank/DDBJ databases">
        <title>Draft Genome Sequence of Candida saopaulonensis from a very Premature Infant with Sepsis.</title>
        <authorList>
            <person name="Ning Y."/>
            <person name="Dai R."/>
            <person name="Xiao M."/>
            <person name="Xu Y."/>
            <person name="Yan Q."/>
            <person name="Zhang L."/>
        </authorList>
    </citation>
    <scope>NUCLEOTIDE SEQUENCE [LARGE SCALE GENOMIC DNA]</scope>
    <source>
        <strain evidence="6 7">19XY460</strain>
    </source>
</reference>
<dbReference type="KEGG" id="asau:88171731"/>
<feature type="transmembrane region" description="Helical" evidence="5">
    <location>
        <begin position="328"/>
        <end position="345"/>
    </location>
</feature>
<feature type="transmembrane region" description="Helical" evidence="5">
    <location>
        <begin position="389"/>
        <end position="414"/>
    </location>
</feature>
<evidence type="ECO:0000256" key="4">
    <source>
        <dbReference type="ARBA" id="ARBA00023136"/>
    </source>
</evidence>
<dbReference type="PANTHER" id="PTHR21576">
    <property type="entry name" value="UNCHARACTERIZED NODULIN-LIKE PROTEIN"/>
    <property type="match status" value="1"/>
</dbReference>
<evidence type="ECO:0000256" key="5">
    <source>
        <dbReference type="SAM" id="Phobius"/>
    </source>
</evidence>
<dbReference type="GeneID" id="88171731"/>
<feature type="transmembrane region" description="Helical" evidence="5">
    <location>
        <begin position="99"/>
        <end position="122"/>
    </location>
</feature>
<name>A0AAX4H4H1_9ASCO</name>
<feature type="transmembrane region" description="Helical" evidence="5">
    <location>
        <begin position="46"/>
        <end position="66"/>
    </location>
</feature>
<keyword evidence="4 5" id="KW-0472">Membrane</keyword>
<feature type="transmembrane region" description="Helical" evidence="5">
    <location>
        <begin position="434"/>
        <end position="456"/>
    </location>
</feature>
<dbReference type="AlphaFoldDB" id="A0AAX4H4H1"/>
<proteinExistence type="predicted"/>
<dbReference type="Pfam" id="PF07690">
    <property type="entry name" value="MFS_1"/>
    <property type="match status" value="1"/>
</dbReference>
<evidence type="ECO:0008006" key="8">
    <source>
        <dbReference type="Google" id="ProtNLM"/>
    </source>
</evidence>
<feature type="transmembrane region" description="Helical" evidence="5">
    <location>
        <begin position="365"/>
        <end position="382"/>
    </location>
</feature>
<comment type="subcellular location">
    <subcellularLocation>
        <location evidence="1">Membrane</location>
        <topology evidence="1">Multi-pass membrane protein</topology>
    </subcellularLocation>
</comment>
<feature type="transmembrane region" description="Helical" evidence="5">
    <location>
        <begin position="73"/>
        <end position="93"/>
    </location>
</feature>
<keyword evidence="3 5" id="KW-1133">Transmembrane helix</keyword>
<dbReference type="GO" id="GO:0000329">
    <property type="term" value="C:fungal-type vacuole membrane"/>
    <property type="evidence" value="ECO:0007669"/>
    <property type="project" value="TreeGrafter"/>
</dbReference>
<evidence type="ECO:0000313" key="7">
    <source>
        <dbReference type="Proteomes" id="UP001338582"/>
    </source>
</evidence>
<feature type="transmembrane region" description="Helical" evidence="5">
    <location>
        <begin position="295"/>
        <end position="316"/>
    </location>
</feature>
<dbReference type="InterPro" id="IPR011701">
    <property type="entry name" value="MFS"/>
</dbReference>
<keyword evidence="7" id="KW-1185">Reference proteome</keyword>
<dbReference type="Proteomes" id="UP001338582">
    <property type="component" value="Chromosome 1"/>
</dbReference>
<feature type="transmembrane region" description="Helical" evidence="5">
    <location>
        <begin position="142"/>
        <end position="160"/>
    </location>
</feature>
<protein>
    <recommendedName>
        <fullName evidence="8">Nodulin-like domain-containing protein</fullName>
    </recommendedName>
</protein>
<dbReference type="SUPFAM" id="SSF103473">
    <property type="entry name" value="MFS general substrate transporter"/>
    <property type="match status" value="1"/>
</dbReference>
<dbReference type="RefSeq" id="XP_062875809.1">
    <property type="nucleotide sequence ID" value="XM_063019739.1"/>
</dbReference>
<organism evidence="6 7">
    <name type="scientific">Australozyma saopauloensis</name>
    <dbReference type="NCBI Taxonomy" id="291208"/>
    <lineage>
        <taxon>Eukaryota</taxon>
        <taxon>Fungi</taxon>
        <taxon>Dikarya</taxon>
        <taxon>Ascomycota</taxon>
        <taxon>Saccharomycotina</taxon>
        <taxon>Pichiomycetes</taxon>
        <taxon>Metschnikowiaceae</taxon>
        <taxon>Australozyma</taxon>
    </lineage>
</organism>
<dbReference type="PANTHER" id="PTHR21576:SF158">
    <property type="entry name" value="RIBOSOMAL RNA-PROCESSING PROTEIN 12-LIKE CONSERVED DOMAIN-CONTAINING PROTEIN"/>
    <property type="match status" value="1"/>
</dbReference>
<feature type="transmembrane region" description="Helical" evidence="5">
    <location>
        <begin position="166"/>
        <end position="186"/>
    </location>
</feature>
<gene>
    <name evidence="6" type="ORF">PUMCH_000663</name>
</gene>